<dbReference type="AlphaFoldDB" id="A0A1X2IHG3"/>
<gene>
    <name evidence="2" type="ORF">BCR42DRAFT_39109</name>
</gene>
<keyword evidence="3" id="KW-1185">Reference proteome</keyword>
<protein>
    <submittedName>
        <fullName evidence="2">Uncharacterized protein</fullName>
    </submittedName>
</protein>
<name>A0A1X2IHG3_9FUNG</name>
<sequence>MGSISSTTLSLEHSLQDAHLITKRDFHLRHHLHNHAHNGSFYFYFSFFGSCPIFQFSFSPFFFFFNALMDDILFDGVSVTVSDFFATWLPPPVLFY</sequence>
<keyword evidence="1" id="KW-1133">Transmembrane helix</keyword>
<accession>A0A1X2IHG3</accession>
<feature type="transmembrane region" description="Helical" evidence="1">
    <location>
        <begin position="41"/>
        <end position="65"/>
    </location>
</feature>
<comment type="caution">
    <text evidence="2">The sequence shown here is derived from an EMBL/GenBank/DDBJ whole genome shotgun (WGS) entry which is preliminary data.</text>
</comment>
<keyword evidence="1" id="KW-0472">Membrane</keyword>
<proteinExistence type="predicted"/>
<evidence type="ECO:0000313" key="2">
    <source>
        <dbReference type="EMBL" id="ORZ16601.1"/>
    </source>
</evidence>
<organism evidence="2 3">
    <name type="scientific">Absidia repens</name>
    <dbReference type="NCBI Taxonomy" id="90262"/>
    <lineage>
        <taxon>Eukaryota</taxon>
        <taxon>Fungi</taxon>
        <taxon>Fungi incertae sedis</taxon>
        <taxon>Mucoromycota</taxon>
        <taxon>Mucoromycotina</taxon>
        <taxon>Mucoromycetes</taxon>
        <taxon>Mucorales</taxon>
        <taxon>Cunninghamellaceae</taxon>
        <taxon>Absidia</taxon>
    </lineage>
</organism>
<reference evidence="2 3" key="1">
    <citation type="submission" date="2016-07" db="EMBL/GenBank/DDBJ databases">
        <title>Pervasive Adenine N6-methylation of Active Genes in Fungi.</title>
        <authorList>
            <consortium name="DOE Joint Genome Institute"/>
            <person name="Mondo S.J."/>
            <person name="Dannebaum R.O."/>
            <person name="Kuo R.C."/>
            <person name="Labutti K."/>
            <person name="Haridas S."/>
            <person name="Kuo A."/>
            <person name="Salamov A."/>
            <person name="Ahrendt S.R."/>
            <person name="Lipzen A."/>
            <person name="Sullivan W."/>
            <person name="Andreopoulos W.B."/>
            <person name="Clum A."/>
            <person name="Lindquist E."/>
            <person name="Daum C."/>
            <person name="Ramamoorthy G.K."/>
            <person name="Gryganskyi A."/>
            <person name="Culley D."/>
            <person name="Magnuson J.K."/>
            <person name="James T.Y."/>
            <person name="O'Malley M.A."/>
            <person name="Stajich J.E."/>
            <person name="Spatafora J.W."/>
            <person name="Visel A."/>
            <person name="Grigoriev I.V."/>
        </authorList>
    </citation>
    <scope>NUCLEOTIDE SEQUENCE [LARGE SCALE GENOMIC DNA]</scope>
    <source>
        <strain evidence="2 3">NRRL 1336</strain>
    </source>
</reference>
<keyword evidence="1" id="KW-0812">Transmembrane</keyword>
<dbReference type="Proteomes" id="UP000193560">
    <property type="component" value="Unassembled WGS sequence"/>
</dbReference>
<evidence type="ECO:0000256" key="1">
    <source>
        <dbReference type="SAM" id="Phobius"/>
    </source>
</evidence>
<dbReference type="EMBL" id="MCGE01000011">
    <property type="protein sequence ID" value="ORZ16601.1"/>
    <property type="molecule type" value="Genomic_DNA"/>
</dbReference>
<evidence type="ECO:0000313" key="3">
    <source>
        <dbReference type="Proteomes" id="UP000193560"/>
    </source>
</evidence>